<accession>A0ABW9JIW7</accession>
<dbReference type="Pfam" id="PF07980">
    <property type="entry name" value="SusD_RagB"/>
    <property type="match status" value="1"/>
</dbReference>
<comment type="subcellular location">
    <subcellularLocation>
        <location evidence="1">Cell outer membrane</location>
    </subcellularLocation>
</comment>
<dbReference type="RefSeq" id="WP_212751544.1">
    <property type="nucleotide sequence ID" value="NZ_SRMP02000023.1"/>
</dbReference>
<reference evidence="8 9" key="1">
    <citation type="submission" date="2024-12" db="EMBL/GenBank/DDBJ databases">
        <authorList>
            <person name="Hu S."/>
        </authorList>
    </citation>
    <scope>NUCLEOTIDE SEQUENCE [LARGE SCALE GENOMIC DNA]</scope>
    <source>
        <strain evidence="8 9">P-25</strain>
    </source>
</reference>
<evidence type="ECO:0000313" key="8">
    <source>
        <dbReference type="EMBL" id="MFN0292352.1"/>
    </source>
</evidence>
<evidence type="ECO:0000259" key="6">
    <source>
        <dbReference type="Pfam" id="PF07980"/>
    </source>
</evidence>
<keyword evidence="9" id="KW-1185">Reference proteome</keyword>
<feature type="domain" description="RagB/SusD" evidence="6">
    <location>
        <begin position="310"/>
        <end position="582"/>
    </location>
</feature>
<dbReference type="SUPFAM" id="SSF48452">
    <property type="entry name" value="TPR-like"/>
    <property type="match status" value="1"/>
</dbReference>
<evidence type="ECO:0000259" key="7">
    <source>
        <dbReference type="Pfam" id="PF14322"/>
    </source>
</evidence>
<comment type="caution">
    <text evidence="8">The sequence shown here is derived from an EMBL/GenBank/DDBJ whole genome shotgun (WGS) entry which is preliminary data.</text>
</comment>
<gene>
    <name evidence="8" type="ORF">E5L68_013180</name>
</gene>
<evidence type="ECO:0000256" key="2">
    <source>
        <dbReference type="ARBA" id="ARBA00006275"/>
    </source>
</evidence>
<dbReference type="Proteomes" id="UP001517367">
    <property type="component" value="Unassembled WGS sequence"/>
</dbReference>
<dbReference type="Pfam" id="PF14322">
    <property type="entry name" value="SusD-like_3"/>
    <property type="match status" value="1"/>
</dbReference>
<evidence type="ECO:0000256" key="4">
    <source>
        <dbReference type="ARBA" id="ARBA00023136"/>
    </source>
</evidence>
<feature type="domain" description="SusD-like N-terminal" evidence="7">
    <location>
        <begin position="111"/>
        <end position="212"/>
    </location>
</feature>
<dbReference type="EMBL" id="SRMP02000023">
    <property type="protein sequence ID" value="MFN0292352.1"/>
    <property type="molecule type" value="Genomic_DNA"/>
</dbReference>
<evidence type="ECO:0000256" key="5">
    <source>
        <dbReference type="ARBA" id="ARBA00023237"/>
    </source>
</evidence>
<evidence type="ECO:0000256" key="1">
    <source>
        <dbReference type="ARBA" id="ARBA00004442"/>
    </source>
</evidence>
<proteinExistence type="inferred from homology"/>
<dbReference type="InterPro" id="IPR011990">
    <property type="entry name" value="TPR-like_helical_dom_sf"/>
</dbReference>
<keyword evidence="5" id="KW-0998">Cell outer membrane</keyword>
<keyword evidence="4" id="KW-0472">Membrane</keyword>
<dbReference type="Gene3D" id="1.25.40.390">
    <property type="match status" value="1"/>
</dbReference>
<comment type="similarity">
    <text evidence="2">Belongs to the SusD family.</text>
</comment>
<evidence type="ECO:0000313" key="9">
    <source>
        <dbReference type="Proteomes" id="UP001517367"/>
    </source>
</evidence>
<dbReference type="InterPro" id="IPR033985">
    <property type="entry name" value="SusD-like_N"/>
</dbReference>
<name>A0ABW9JIW7_9SPHI</name>
<keyword evidence="3" id="KW-0732">Signal</keyword>
<sequence length="582" mass="64870">MNYNQKISLEKYMKSFSKLLLVALLGLSYSSCKKSFLLDGSVTDGAITGEQVWANDAYARGVLNNAYFNIPEGFSIDGNGGMLASGSDEAVNSGVNATISIFNNGTWGPVRTVDDEYSNLYEGLRKVNLFLTNLADAQIIPTDGLTVAEDKSRLEGQAYFLRALFHFELVKRYGAVTLATRVFSKDENLNLPKNTYKECLDQIVADCDKAIASNIPVFTRETTANKFAWRTGDYGRATKTAAMGLKSRMLLYAASPQFATQSGVTWQQAANAAKDIIDLNVHSLRSNYTNVFNFGADSYNVEVLFATRAQNRNDIEQQQAPISFDGATGRTNPTQELVDAFETTNGKLITDPSNTSYSETNPYANRDPRLALTVNYNGRVFKGKAVQTYVGGADGLNRNINATKTGYYMRKFLSEAATWNQQSNTLARRPWVVQRYAEILLNYAEALNEAQGITAVTEVLRVVNLIRARSGVAMPALQTSNPSGNGYVALTKEAIRERIHNERRVELCFEGHRFYDVRRWKEGEIYFNKPVTGMRITIDGSGATTYTRFEVENRVFQAKNYLYPFSQNTINRQPALIQNTGY</sequence>
<evidence type="ECO:0000256" key="3">
    <source>
        <dbReference type="ARBA" id="ARBA00022729"/>
    </source>
</evidence>
<protein>
    <submittedName>
        <fullName evidence="8">RagB/SusD family nutrient uptake outer membrane protein</fullName>
    </submittedName>
</protein>
<organism evidence="8 9">
    <name type="scientific">Pedobacter helvus</name>
    <dbReference type="NCBI Taxonomy" id="2563444"/>
    <lineage>
        <taxon>Bacteria</taxon>
        <taxon>Pseudomonadati</taxon>
        <taxon>Bacteroidota</taxon>
        <taxon>Sphingobacteriia</taxon>
        <taxon>Sphingobacteriales</taxon>
        <taxon>Sphingobacteriaceae</taxon>
        <taxon>Pedobacter</taxon>
    </lineage>
</organism>
<dbReference type="InterPro" id="IPR012944">
    <property type="entry name" value="SusD_RagB_dom"/>
</dbReference>